<dbReference type="GO" id="GO:0006780">
    <property type="term" value="P:uroporphyrinogen III biosynthetic process"/>
    <property type="evidence" value="ECO:0007669"/>
    <property type="project" value="UniProtKB-UniRule"/>
</dbReference>
<evidence type="ECO:0000256" key="2">
    <source>
        <dbReference type="ARBA" id="ARBA00008133"/>
    </source>
</evidence>
<keyword evidence="5 9" id="KW-0627">Porphyrin biosynthesis</keyword>
<dbReference type="GO" id="GO:0006782">
    <property type="term" value="P:protoporphyrinogen IX biosynthetic process"/>
    <property type="evidence" value="ECO:0007669"/>
    <property type="project" value="UniProtKB-UniRule"/>
</dbReference>
<dbReference type="Pfam" id="PF02602">
    <property type="entry name" value="HEM4"/>
    <property type="match status" value="1"/>
</dbReference>
<dbReference type="EC" id="4.2.1.75" evidence="3 9"/>
<dbReference type="AlphaFoldDB" id="A0A220VD16"/>
<evidence type="ECO:0000256" key="9">
    <source>
        <dbReference type="RuleBase" id="RU366031"/>
    </source>
</evidence>
<dbReference type="PANTHER" id="PTHR38042">
    <property type="entry name" value="UROPORPHYRINOGEN-III SYNTHASE, CHLOROPLASTIC"/>
    <property type="match status" value="1"/>
</dbReference>
<evidence type="ECO:0000256" key="8">
    <source>
        <dbReference type="ARBA" id="ARBA00048617"/>
    </source>
</evidence>
<evidence type="ECO:0000313" key="12">
    <source>
        <dbReference type="Proteomes" id="UP000242175"/>
    </source>
</evidence>
<evidence type="ECO:0000256" key="4">
    <source>
        <dbReference type="ARBA" id="ARBA00023239"/>
    </source>
</evidence>
<feature type="domain" description="Tetrapyrrole biosynthesis uroporphyrinogen III synthase" evidence="10">
    <location>
        <begin position="34"/>
        <end position="240"/>
    </location>
</feature>
<dbReference type="CDD" id="cd06578">
    <property type="entry name" value="HemD"/>
    <property type="match status" value="1"/>
</dbReference>
<dbReference type="UniPathway" id="UPA00251">
    <property type="reaction ID" value="UER00320"/>
</dbReference>
<comment type="function">
    <text evidence="6 9">Catalyzes cyclization of the linear tetrapyrrole, hydroxymethylbilane, to the macrocyclic uroporphyrinogen III.</text>
</comment>
<proteinExistence type="inferred from homology"/>
<dbReference type="SUPFAM" id="SSF69618">
    <property type="entry name" value="HemD-like"/>
    <property type="match status" value="1"/>
</dbReference>
<dbReference type="KEGG" id="pmai:CF386_03545"/>
<dbReference type="Proteomes" id="UP000242175">
    <property type="component" value="Chromosome large"/>
</dbReference>
<dbReference type="InterPro" id="IPR039793">
    <property type="entry name" value="UROS/Hem4"/>
</dbReference>
<evidence type="ECO:0000256" key="1">
    <source>
        <dbReference type="ARBA" id="ARBA00004772"/>
    </source>
</evidence>
<dbReference type="OrthoDB" id="9787650at2"/>
<evidence type="ECO:0000256" key="5">
    <source>
        <dbReference type="ARBA" id="ARBA00023244"/>
    </source>
</evidence>
<sequence>MNFLIFRELNDFLEIKKGLKNFNILLNHSNIFNILPGPDLKFIRNKFLSLNTRDIIILTSKNSVISTSNYLKENNFFWPQNINYIAVGKRTAETFQELTTFEATYPSSYSSENLLELNIFKHLANRTQNVLILAGNNGRKLIYKTLKERFMSVSQLEVYNIKWNENAIDFNQWKIHNYTHLVVTSLNQLKFLETHCSASNKLWFNNCTILLPSMRIKIEAMKMGFKDCIIVKNVSNKAIINKIIDIYNLSK</sequence>
<keyword evidence="4 9" id="KW-0456">Lyase</keyword>
<protein>
    <recommendedName>
        <fullName evidence="7 9">Uroporphyrinogen-III synthase</fullName>
        <ecNumber evidence="3 9">4.2.1.75</ecNumber>
    </recommendedName>
</protein>
<dbReference type="InterPro" id="IPR036108">
    <property type="entry name" value="4pyrrol_syn_uPrphyn_synt_sf"/>
</dbReference>
<evidence type="ECO:0000313" key="11">
    <source>
        <dbReference type="EMBL" id="ASK78171.1"/>
    </source>
</evidence>
<keyword evidence="12" id="KW-1185">Reference proteome</keyword>
<name>A0A220VD16_9GAMM</name>
<comment type="similarity">
    <text evidence="2 9">Belongs to the uroporphyrinogen-III synthase family.</text>
</comment>
<dbReference type="EMBL" id="CP022355">
    <property type="protein sequence ID" value="ASK78171.1"/>
    <property type="molecule type" value="Genomic_DNA"/>
</dbReference>
<dbReference type="InterPro" id="IPR003754">
    <property type="entry name" value="4pyrrol_synth_uPrphyn_synth"/>
</dbReference>
<gene>
    <name evidence="11" type="ORF">CF386_03545</name>
</gene>
<reference evidence="11 12" key="1">
    <citation type="journal article" date="2016" name="Int. J. Syst. Evol. Microbiol.">
        <title>Paraphotobacterium marinum gen. nov., sp. nov., a member of the family Vibrionaceae, isolated from surface seawater.</title>
        <authorList>
            <person name="Huang Z."/>
            <person name="Dong C."/>
            <person name="Shao Z."/>
        </authorList>
    </citation>
    <scope>NUCLEOTIDE SEQUENCE [LARGE SCALE GENOMIC DNA]</scope>
    <source>
        <strain evidence="11 12">NSCS20N07D</strain>
    </source>
</reference>
<organism evidence="11 12">
    <name type="scientific">Paraphotobacterium marinum</name>
    <dbReference type="NCBI Taxonomy" id="1755811"/>
    <lineage>
        <taxon>Bacteria</taxon>
        <taxon>Pseudomonadati</taxon>
        <taxon>Pseudomonadota</taxon>
        <taxon>Gammaproteobacteria</taxon>
        <taxon>Vibrionales</taxon>
        <taxon>Vibrionaceae</taxon>
        <taxon>Paraphotobacterium</taxon>
    </lineage>
</organism>
<dbReference type="PANTHER" id="PTHR38042:SF1">
    <property type="entry name" value="UROPORPHYRINOGEN-III SYNTHASE, CHLOROPLASTIC"/>
    <property type="match status" value="1"/>
</dbReference>
<evidence type="ECO:0000256" key="3">
    <source>
        <dbReference type="ARBA" id="ARBA00013109"/>
    </source>
</evidence>
<accession>A0A220VD16</accession>
<evidence type="ECO:0000259" key="10">
    <source>
        <dbReference type="Pfam" id="PF02602"/>
    </source>
</evidence>
<dbReference type="RefSeq" id="WP_089073080.1">
    <property type="nucleotide sequence ID" value="NZ_CBCSAM010000010.1"/>
</dbReference>
<dbReference type="GO" id="GO:0004852">
    <property type="term" value="F:uroporphyrinogen-III synthase activity"/>
    <property type="evidence" value="ECO:0007669"/>
    <property type="project" value="UniProtKB-UniRule"/>
</dbReference>
<comment type="catalytic activity">
    <reaction evidence="8 9">
        <text>hydroxymethylbilane = uroporphyrinogen III + H2O</text>
        <dbReference type="Rhea" id="RHEA:18965"/>
        <dbReference type="ChEBI" id="CHEBI:15377"/>
        <dbReference type="ChEBI" id="CHEBI:57308"/>
        <dbReference type="ChEBI" id="CHEBI:57845"/>
        <dbReference type="EC" id="4.2.1.75"/>
    </reaction>
</comment>
<evidence type="ECO:0000256" key="7">
    <source>
        <dbReference type="ARBA" id="ARBA00040167"/>
    </source>
</evidence>
<evidence type="ECO:0000256" key="6">
    <source>
        <dbReference type="ARBA" id="ARBA00037589"/>
    </source>
</evidence>
<comment type="pathway">
    <text evidence="1 9">Porphyrin-containing compound metabolism; protoporphyrin-IX biosynthesis; coproporphyrinogen-III from 5-aminolevulinate: step 3/4.</text>
</comment>
<dbReference type="Gene3D" id="3.40.50.10090">
    <property type="match status" value="2"/>
</dbReference>